<name>A0A4R7ELS4_9FLAO</name>
<proteinExistence type="predicted"/>
<sequence length="162" mass="19661">MKKLFPYIMLLLFVFATSCDSDDKVSYETIPKENKERLIGEWELVFLSSFMEENYPFEQREEVFYQFTADGKLIIKNTLSVQVENDELYEFFVNSNTLNYTFEYNERYDFENSKKEKLKIFNEKQKYYFSMNIISDKEIGFSQFDGYAFRLRNTKDYKKIKS</sequence>
<dbReference type="EMBL" id="SOAG01000062">
    <property type="protein sequence ID" value="TDS49976.1"/>
    <property type="molecule type" value="Genomic_DNA"/>
</dbReference>
<evidence type="ECO:0008006" key="4">
    <source>
        <dbReference type="Google" id="ProtNLM"/>
    </source>
</evidence>
<gene>
    <name evidence="2" type="ORF">C8P70_1623</name>
</gene>
<dbReference type="Proteomes" id="UP000295215">
    <property type="component" value="Unassembled WGS sequence"/>
</dbReference>
<comment type="caution">
    <text evidence="2">The sequence shown here is derived from an EMBL/GenBank/DDBJ whole genome shotgun (WGS) entry which is preliminary data.</text>
</comment>
<accession>A0A4R7ELS4</accession>
<evidence type="ECO:0000313" key="2">
    <source>
        <dbReference type="EMBL" id="TDS49976.1"/>
    </source>
</evidence>
<organism evidence="2 3">
    <name type="scientific">Myroides indicus</name>
    <dbReference type="NCBI Taxonomy" id="1323422"/>
    <lineage>
        <taxon>Bacteria</taxon>
        <taxon>Pseudomonadati</taxon>
        <taxon>Bacteroidota</taxon>
        <taxon>Flavobacteriia</taxon>
        <taxon>Flavobacteriales</taxon>
        <taxon>Flavobacteriaceae</taxon>
        <taxon>Myroides</taxon>
    </lineage>
</organism>
<keyword evidence="3" id="KW-1185">Reference proteome</keyword>
<dbReference type="RefSeq" id="WP_133713843.1">
    <property type="nucleotide sequence ID" value="NZ_SOAG01000062.1"/>
</dbReference>
<dbReference type="AlphaFoldDB" id="A0A4R7ELS4"/>
<keyword evidence="1" id="KW-0732">Signal</keyword>
<feature type="signal peptide" evidence="1">
    <location>
        <begin position="1"/>
        <end position="21"/>
    </location>
</feature>
<protein>
    <recommendedName>
        <fullName evidence="4">Lipocalin-like protein</fullName>
    </recommendedName>
</protein>
<reference evidence="2 3" key="1">
    <citation type="submission" date="2019-03" db="EMBL/GenBank/DDBJ databases">
        <title>Genomic Encyclopedia of Archaeal and Bacterial Type Strains, Phase II (KMG-II): from individual species to whole genera.</title>
        <authorList>
            <person name="Goeker M."/>
        </authorList>
    </citation>
    <scope>NUCLEOTIDE SEQUENCE [LARGE SCALE GENOMIC DNA]</scope>
    <source>
        <strain evidence="2 3">DSM 28213</strain>
    </source>
</reference>
<feature type="chain" id="PRO_5020512337" description="Lipocalin-like protein" evidence="1">
    <location>
        <begin position="22"/>
        <end position="162"/>
    </location>
</feature>
<dbReference type="PROSITE" id="PS51257">
    <property type="entry name" value="PROKAR_LIPOPROTEIN"/>
    <property type="match status" value="1"/>
</dbReference>
<evidence type="ECO:0000313" key="3">
    <source>
        <dbReference type="Proteomes" id="UP000295215"/>
    </source>
</evidence>
<evidence type="ECO:0000256" key="1">
    <source>
        <dbReference type="SAM" id="SignalP"/>
    </source>
</evidence>